<dbReference type="EMBL" id="CAIIXF020000005">
    <property type="protein sequence ID" value="CAH1784002.1"/>
    <property type="molecule type" value="Genomic_DNA"/>
</dbReference>
<sequence length="978" mass="109960">MSQSRTRALTYGRHKQRVVKDDGFDVFGSREEKLNVFSFSSESSINDVSVESNSSAKQPAVLLGLPAAGRRKQTKKNVCCKTSTRGKHNKENNDIDTTERRQNRRCKVKKTYTLSSSSDDSCSSNNSGVMFVSEVQPPTRKALKDRNAVINDISLEDNNKKTKGTKAAKKKPSTKTIKNDKVKPTKAKLNVKTSKSKEVEKLLEEGQSLETGKNRRVKRNVIPSVNFSEFSSYSLIISESSNATEELIIEPDIEPTGTPHGGTPNEGTPHMKTRTTRKNTSAVTSTPHQQAVTIHKALTKDPKLSKVHELSVIDLVESSPETSHIGLNHSKNSSEHSPINLSKSREHINDVELSLQNLCISSIAESPYFTPKTRKTNAILNTNSANGIVDKLKPCRVILDKIPSDSSSPTSSKSTSSDSCKNTLENVTVRGRRTRSNKGSSASSSSSSNDDYYDPSRDLFSDMTYDEILQQISEEDEEEGGASEEESDEDSEPEIEELSDIVEDEELEVSDIEENEVEDEEDDVSDEEDISEEQSEDDIKEESDILENDVDVTRYMISELCLDDTETSAMSSYHTATQALESPANQVQESPFRGFSEHDSHTASESLRARQLELEASCRSFAEMMTPKRTKTPACPAFSPHTKIMGQCRQEGFISFSQCITPSLLKTCVKIGEGVYGEVFRALNSRKQPVVFKVIPIEGDFTVNDEPQKTFEEILPEIVISRELSELRSCSTNQTDVFCQVNSVACVQGCYPDRLLNQWDTFNETKHSENDRPDVFSDEQLFIVFEFGDGGSDLEHFQFRDALQAKSLLHQVTAALATAELEFQFEHRDLHWGNVLVRNTTAPSVRYKIDGETVEVESLGVHACIIDFTLSRMRKDGVTVFTDLSTDESLFEGKGDHQFDVYRMMRDENENDWEPHHSFSNVLWIQYLADKLIKMKSYPDSKSRDHKSIMRDFRNFHRECLDFQSALHLLKESPFFQS</sequence>
<dbReference type="PANTHER" id="PTHR24419">
    <property type="entry name" value="INTERLEUKIN-1 RECEPTOR-ASSOCIATED KINASE"/>
    <property type="match status" value="1"/>
</dbReference>
<evidence type="ECO:0000256" key="7">
    <source>
        <dbReference type="ARBA" id="ARBA00022490"/>
    </source>
</evidence>
<evidence type="ECO:0000256" key="12">
    <source>
        <dbReference type="ARBA" id="ARBA00022777"/>
    </source>
</evidence>
<dbReference type="GO" id="GO:0005634">
    <property type="term" value="C:nucleus"/>
    <property type="evidence" value="ECO:0007669"/>
    <property type="project" value="UniProtKB-SubCell"/>
</dbReference>
<comment type="subcellular location">
    <subcellularLocation>
        <location evidence="4">Chromosome</location>
    </subcellularLocation>
    <subcellularLocation>
        <location evidence="3">Cytoplasm</location>
        <location evidence="3">Cytoskeleton</location>
        <location evidence="3">Spindle</location>
    </subcellularLocation>
    <subcellularLocation>
        <location evidence="2">Nucleus</location>
    </subcellularLocation>
</comment>
<evidence type="ECO:0000256" key="5">
    <source>
        <dbReference type="ARBA" id="ARBA00012513"/>
    </source>
</evidence>
<evidence type="ECO:0000256" key="9">
    <source>
        <dbReference type="ARBA" id="ARBA00022553"/>
    </source>
</evidence>
<evidence type="ECO:0000256" key="14">
    <source>
        <dbReference type="ARBA" id="ARBA00023212"/>
    </source>
</evidence>
<dbReference type="InterPro" id="IPR000719">
    <property type="entry name" value="Prot_kinase_dom"/>
</dbReference>
<feature type="region of interest" description="Disordered" evidence="18">
    <location>
        <begin position="252"/>
        <end position="291"/>
    </location>
</feature>
<evidence type="ECO:0000256" key="1">
    <source>
        <dbReference type="ARBA" id="ARBA00001946"/>
    </source>
</evidence>
<evidence type="ECO:0000313" key="20">
    <source>
        <dbReference type="Proteomes" id="UP000749559"/>
    </source>
</evidence>
<evidence type="ECO:0000256" key="10">
    <source>
        <dbReference type="ARBA" id="ARBA00022679"/>
    </source>
</evidence>
<dbReference type="GO" id="GO:0000278">
    <property type="term" value="P:mitotic cell cycle"/>
    <property type="evidence" value="ECO:0007669"/>
    <property type="project" value="TreeGrafter"/>
</dbReference>
<evidence type="ECO:0000256" key="11">
    <source>
        <dbReference type="ARBA" id="ARBA00022741"/>
    </source>
</evidence>
<dbReference type="GO" id="GO:0005737">
    <property type="term" value="C:cytoplasm"/>
    <property type="evidence" value="ECO:0007669"/>
    <property type="project" value="TreeGrafter"/>
</dbReference>
<dbReference type="GO" id="GO:0005819">
    <property type="term" value="C:spindle"/>
    <property type="evidence" value="ECO:0007669"/>
    <property type="project" value="UniProtKB-SubCell"/>
</dbReference>
<evidence type="ECO:0000256" key="2">
    <source>
        <dbReference type="ARBA" id="ARBA00004123"/>
    </source>
</evidence>
<dbReference type="GO" id="GO:0005694">
    <property type="term" value="C:chromosome"/>
    <property type="evidence" value="ECO:0007669"/>
    <property type="project" value="UniProtKB-SubCell"/>
</dbReference>
<keyword evidence="6" id="KW-0158">Chromosome</keyword>
<feature type="compositionally biased region" description="Low complexity" evidence="18">
    <location>
        <begin position="404"/>
        <end position="419"/>
    </location>
</feature>
<organism evidence="19 20">
    <name type="scientific">Owenia fusiformis</name>
    <name type="common">Polychaete worm</name>
    <dbReference type="NCBI Taxonomy" id="6347"/>
    <lineage>
        <taxon>Eukaryota</taxon>
        <taxon>Metazoa</taxon>
        <taxon>Spiralia</taxon>
        <taxon>Lophotrochozoa</taxon>
        <taxon>Annelida</taxon>
        <taxon>Polychaeta</taxon>
        <taxon>Sedentaria</taxon>
        <taxon>Canalipalpata</taxon>
        <taxon>Sabellida</taxon>
        <taxon>Oweniida</taxon>
        <taxon>Oweniidae</taxon>
        <taxon>Owenia</taxon>
    </lineage>
</organism>
<keyword evidence="11" id="KW-0547">Nucleotide-binding</keyword>
<proteinExistence type="predicted"/>
<feature type="compositionally biased region" description="Polar residues" evidence="18">
    <location>
        <begin position="278"/>
        <end position="291"/>
    </location>
</feature>
<comment type="catalytic activity">
    <reaction evidence="17">
        <text>L-seryl-[protein] + ATP = O-phospho-L-seryl-[protein] + ADP + H(+)</text>
        <dbReference type="Rhea" id="RHEA:17989"/>
        <dbReference type="Rhea" id="RHEA-COMP:9863"/>
        <dbReference type="Rhea" id="RHEA-COMP:11604"/>
        <dbReference type="ChEBI" id="CHEBI:15378"/>
        <dbReference type="ChEBI" id="CHEBI:29999"/>
        <dbReference type="ChEBI" id="CHEBI:30616"/>
        <dbReference type="ChEBI" id="CHEBI:83421"/>
        <dbReference type="ChEBI" id="CHEBI:456216"/>
        <dbReference type="EC" id="2.7.11.1"/>
    </reaction>
</comment>
<dbReference type="GO" id="GO:0035556">
    <property type="term" value="P:intracellular signal transduction"/>
    <property type="evidence" value="ECO:0007669"/>
    <property type="project" value="TreeGrafter"/>
</dbReference>
<comment type="caution">
    <text evidence="19">The sequence shown here is derived from an EMBL/GenBank/DDBJ whole genome shotgun (WGS) entry which is preliminary data.</text>
</comment>
<feature type="region of interest" description="Disordered" evidence="18">
    <location>
        <begin position="73"/>
        <end position="105"/>
    </location>
</feature>
<evidence type="ECO:0000256" key="13">
    <source>
        <dbReference type="ARBA" id="ARBA00022840"/>
    </source>
</evidence>
<evidence type="ECO:0000256" key="18">
    <source>
        <dbReference type="SAM" id="MobiDB-lite"/>
    </source>
</evidence>
<dbReference type="GO" id="GO:0072354">
    <property type="term" value="F:histone H3T3 kinase activity"/>
    <property type="evidence" value="ECO:0007669"/>
    <property type="project" value="TreeGrafter"/>
</dbReference>
<evidence type="ECO:0000256" key="15">
    <source>
        <dbReference type="ARBA" id="ARBA00023242"/>
    </source>
</evidence>
<keyword evidence="7" id="KW-0963">Cytoplasm</keyword>
<gene>
    <name evidence="19" type="ORF">OFUS_LOCUS10269</name>
</gene>
<feature type="compositionally biased region" description="Polar residues" evidence="18">
    <location>
        <begin position="579"/>
        <end position="589"/>
    </location>
</feature>
<name>A0A8J1XEZ1_OWEFU</name>
<accession>A0A8J1XEZ1</accession>
<keyword evidence="9" id="KW-0597">Phosphoprotein</keyword>
<keyword evidence="15" id="KW-0539">Nucleus</keyword>
<keyword evidence="10" id="KW-0808">Transferase</keyword>
<protein>
    <recommendedName>
        <fullName evidence="5">non-specific serine/threonine protein kinase</fullName>
        <ecNumber evidence="5">2.7.11.1</ecNumber>
    </recommendedName>
</protein>
<dbReference type="FunFam" id="1.10.510.10:FF:000401">
    <property type="entry name" value="serine/threonine-protein kinase haspin"/>
    <property type="match status" value="1"/>
</dbReference>
<evidence type="ECO:0000256" key="8">
    <source>
        <dbReference type="ARBA" id="ARBA00022527"/>
    </source>
</evidence>
<dbReference type="PROSITE" id="PS50011">
    <property type="entry name" value="PROTEIN_KINASE_DOM"/>
    <property type="match status" value="1"/>
</dbReference>
<dbReference type="PANTHER" id="PTHR24419:SF18">
    <property type="entry name" value="SERINE_THREONINE-PROTEIN KINASE HASPIN"/>
    <property type="match status" value="1"/>
</dbReference>
<dbReference type="GO" id="GO:0010564">
    <property type="term" value="P:regulation of cell cycle process"/>
    <property type="evidence" value="ECO:0007669"/>
    <property type="project" value="UniProtKB-ARBA"/>
</dbReference>
<dbReference type="Pfam" id="PF12330">
    <property type="entry name" value="Haspin_kinase"/>
    <property type="match status" value="1"/>
</dbReference>
<evidence type="ECO:0000256" key="6">
    <source>
        <dbReference type="ARBA" id="ARBA00022454"/>
    </source>
</evidence>
<evidence type="ECO:0000256" key="4">
    <source>
        <dbReference type="ARBA" id="ARBA00004286"/>
    </source>
</evidence>
<dbReference type="Proteomes" id="UP000749559">
    <property type="component" value="Unassembled WGS sequence"/>
</dbReference>
<dbReference type="SMART" id="SM00220">
    <property type="entry name" value="S_TKc"/>
    <property type="match status" value="1"/>
</dbReference>
<feature type="compositionally biased region" description="Basic and acidic residues" evidence="18">
    <location>
        <begin position="89"/>
        <end position="101"/>
    </location>
</feature>
<feature type="region of interest" description="Disordered" evidence="18">
    <location>
        <begin position="401"/>
        <end position="458"/>
    </location>
</feature>
<keyword evidence="8" id="KW-0723">Serine/threonine-protein kinase</keyword>
<dbReference type="InterPro" id="IPR024604">
    <property type="entry name" value="GSG2_C"/>
</dbReference>
<keyword evidence="20" id="KW-1185">Reference proteome</keyword>
<dbReference type="Gene3D" id="1.10.510.10">
    <property type="entry name" value="Transferase(Phosphotransferase) domain 1"/>
    <property type="match status" value="1"/>
</dbReference>
<dbReference type="InterPro" id="IPR017441">
    <property type="entry name" value="Protein_kinase_ATP_BS"/>
</dbReference>
<comment type="catalytic activity">
    <reaction evidence="16">
        <text>L-threonyl-[protein] + ATP = O-phospho-L-threonyl-[protein] + ADP + H(+)</text>
        <dbReference type="Rhea" id="RHEA:46608"/>
        <dbReference type="Rhea" id="RHEA-COMP:11060"/>
        <dbReference type="Rhea" id="RHEA-COMP:11605"/>
        <dbReference type="ChEBI" id="CHEBI:15378"/>
        <dbReference type="ChEBI" id="CHEBI:30013"/>
        <dbReference type="ChEBI" id="CHEBI:30616"/>
        <dbReference type="ChEBI" id="CHEBI:61977"/>
        <dbReference type="ChEBI" id="CHEBI:456216"/>
        <dbReference type="EC" id="2.7.11.1"/>
    </reaction>
</comment>
<dbReference type="SMART" id="SM01331">
    <property type="entry name" value="DUF3635"/>
    <property type="match status" value="1"/>
</dbReference>
<dbReference type="OrthoDB" id="21018at2759"/>
<dbReference type="AlphaFoldDB" id="A0A8J1XEZ1"/>
<dbReference type="Gene3D" id="3.30.200.20">
    <property type="entry name" value="Phosphorylase Kinase, domain 1"/>
    <property type="match status" value="1"/>
</dbReference>
<comment type="cofactor">
    <cofactor evidence="1">
        <name>Mg(2+)</name>
        <dbReference type="ChEBI" id="CHEBI:18420"/>
    </cofactor>
</comment>
<reference evidence="19" key="1">
    <citation type="submission" date="2022-03" db="EMBL/GenBank/DDBJ databases">
        <authorList>
            <person name="Martin C."/>
        </authorList>
    </citation>
    <scope>NUCLEOTIDE SEQUENCE</scope>
</reference>
<feature type="region of interest" description="Disordered" evidence="18">
    <location>
        <begin position="579"/>
        <end position="603"/>
    </location>
</feature>
<keyword evidence="13" id="KW-0067">ATP-binding</keyword>
<dbReference type="EC" id="2.7.11.1" evidence="5"/>
<dbReference type="FunFam" id="3.30.200.20:FF:000409">
    <property type="entry name" value="serine/threonine-protein kinase haspin"/>
    <property type="match status" value="1"/>
</dbReference>
<dbReference type="SUPFAM" id="SSF56112">
    <property type="entry name" value="Protein kinase-like (PK-like)"/>
    <property type="match status" value="1"/>
</dbReference>
<evidence type="ECO:0000256" key="16">
    <source>
        <dbReference type="ARBA" id="ARBA00047899"/>
    </source>
</evidence>
<dbReference type="InterPro" id="IPR011009">
    <property type="entry name" value="Kinase-like_dom_sf"/>
</dbReference>
<evidence type="ECO:0000313" key="19">
    <source>
        <dbReference type="EMBL" id="CAH1784002.1"/>
    </source>
</evidence>
<feature type="region of interest" description="Disordered" evidence="18">
    <location>
        <begin position="473"/>
        <end position="544"/>
    </location>
</feature>
<dbReference type="PROSITE" id="PS00107">
    <property type="entry name" value="PROTEIN_KINASE_ATP"/>
    <property type="match status" value="1"/>
</dbReference>
<keyword evidence="12" id="KW-0418">Kinase</keyword>
<evidence type="ECO:0000256" key="17">
    <source>
        <dbReference type="ARBA" id="ARBA00048679"/>
    </source>
</evidence>
<evidence type="ECO:0000256" key="3">
    <source>
        <dbReference type="ARBA" id="ARBA00004186"/>
    </source>
</evidence>
<dbReference type="GO" id="GO:0005524">
    <property type="term" value="F:ATP binding"/>
    <property type="evidence" value="ECO:0007669"/>
    <property type="project" value="UniProtKB-UniRule"/>
</dbReference>
<keyword evidence="14" id="KW-0206">Cytoskeleton</keyword>